<keyword evidence="1" id="KW-0945">Host-virus interaction</keyword>
<dbReference type="InterPro" id="IPR003343">
    <property type="entry name" value="Big_2"/>
</dbReference>
<feature type="signal peptide" evidence="3">
    <location>
        <begin position="1"/>
        <end position="20"/>
    </location>
</feature>
<evidence type="ECO:0000313" key="5">
    <source>
        <dbReference type="EMBL" id="RRD56268.1"/>
    </source>
</evidence>
<name>A0A3P1XDR1_TANFO</name>
<dbReference type="PANTHER" id="PTHR13037">
    <property type="entry name" value="FORMIN"/>
    <property type="match status" value="1"/>
</dbReference>
<sequence length="555" mass="58389">MKKYFIVTMILMAAYTFMQCSEDTPSQKEEQKELTLSVPQDGKSDIPADAITQIKIMSGNGEYSIDVSDPTKADVRLSDDGTSLLVSAKETGTTQVTVTDKKTGKKRTFTLNVYKKTVSVTGITLSPASKELKTGETFVVKAVITPTDADNKKVTWKSSNDATVSVDANGKVSALKEGTAIITATTDDGSKTATCTVAVARNIKTVTGITLNPIAKGLKVGESFVVTAVITPTDADNKKVTWTSSDNNIATVDDKGKVTARKEGTAVITATTADGGKQAVCAVAVATNATPPTPPTPPAPPTPTPPTPTPPTPPTPTPTPTPTPPTPPTPTPPTPSNVPLKNVSIIPTAIPGYMKPGQTYQLKPKFDPENATNKTVTWRSLNPEIASVDPNTGLVTAIKNGETRIAVISAEIGESKNTCHVYVSGSPIPNPPNPPTPPTPPNPPTPPTPSVVHVTGVTVSPTEYTVHQTIGPNHTKQLKATVLPANATNKKVTWKSSNEKVVKVNSNGLLTFVKLNTQDPYLQNYITAGEAIITVTTVDGHHTATCKVTVTQKIN</sequence>
<evidence type="ECO:0000313" key="6">
    <source>
        <dbReference type="Proteomes" id="UP000278609"/>
    </source>
</evidence>
<evidence type="ECO:0000256" key="1">
    <source>
        <dbReference type="ARBA" id="ARBA00022581"/>
    </source>
</evidence>
<dbReference type="SMART" id="SM00635">
    <property type="entry name" value="BID_2"/>
    <property type="match status" value="5"/>
</dbReference>
<feature type="domain" description="BIG2" evidence="4">
    <location>
        <begin position="119"/>
        <end position="196"/>
    </location>
</feature>
<dbReference type="SUPFAM" id="SSF49373">
    <property type="entry name" value="Invasin/intimin cell-adhesion fragments"/>
    <property type="match status" value="4"/>
</dbReference>
<evidence type="ECO:0000256" key="2">
    <source>
        <dbReference type="SAM" id="MobiDB-lite"/>
    </source>
</evidence>
<dbReference type="InterPro" id="IPR032789">
    <property type="entry name" value="T2SS-T3SS_pil_N"/>
</dbReference>
<dbReference type="RefSeq" id="WP_124752836.1">
    <property type="nucleotide sequence ID" value="NZ_RQYS01000118.1"/>
</dbReference>
<evidence type="ECO:0000256" key="3">
    <source>
        <dbReference type="SAM" id="SignalP"/>
    </source>
</evidence>
<dbReference type="Pfam" id="PF13629">
    <property type="entry name" value="T2SS-T3SS_pil_N"/>
    <property type="match status" value="1"/>
</dbReference>
<accession>A0A3P1XDR1</accession>
<keyword evidence="3" id="KW-0732">Signal</keyword>
<feature type="region of interest" description="Disordered" evidence="2">
    <location>
        <begin position="424"/>
        <end position="449"/>
    </location>
</feature>
<organism evidence="5 6">
    <name type="scientific">Tannerella forsythia</name>
    <name type="common">Bacteroides forsythus</name>
    <dbReference type="NCBI Taxonomy" id="28112"/>
    <lineage>
        <taxon>Bacteria</taxon>
        <taxon>Pseudomonadati</taxon>
        <taxon>Bacteroidota</taxon>
        <taxon>Bacteroidia</taxon>
        <taxon>Bacteroidales</taxon>
        <taxon>Tannerellaceae</taxon>
        <taxon>Tannerella</taxon>
    </lineage>
</organism>
<comment type="caution">
    <text evidence="5">The sequence shown here is derived from an EMBL/GenBank/DDBJ whole genome shotgun (WGS) entry which is preliminary data.</text>
</comment>
<dbReference type="InterPro" id="IPR008964">
    <property type="entry name" value="Invasin/intimin_cell_adhesion"/>
</dbReference>
<gene>
    <name evidence="5" type="ORF">EII40_13875</name>
</gene>
<feature type="domain" description="BIG2" evidence="4">
    <location>
        <begin position="205"/>
        <end position="282"/>
    </location>
</feature>
<feature type="chain" id="PRO_5018127129" description="BIG2 domain-containing protein" evidence="3">
    <location>
        <begin position="21"/>
        <end position="555"/>
    </location>
</feature>
<dbReference type="Proteomes" id="UP000278609">
    <property type="component" value="Unassembled WGS sequence"/>
</dbReference>
<feature type="compositionally biased region" description="Pro residues" evidence="2">
    <location>
        <begin position="291"/>
        <end position="336"/>
    </location>
</feature>
<feature type="domain" description="BIG2" evidence="4">
    <location>
        <begin position="453"/>
        <end position="547"/>
    </location>
</feature>
<protein>
    <recommendedName>
        <fullName evidence="4">BIG2 domain-containing protein</fullName>
    </recommendedName>
</protein>
<feature type="domain" description="BIG2" evidence="4">
    <location>
        <begin position="30"/>
        <end position="110"/>
    </location>
</feature>
<dbReference type="EMBL" id="RQYS01000118">
    <property type="protein sequence ID" value="RRD56268.1"/>
    <property type="molecule type" value="Genomic_DNA"/>
</dbReference>
<proteinExistence type="predicted"/>
<evidence type="ECO:0000259" key="4">
    <source>
        <dbReference type="SMART" id="SM00635"/>
    </source>
</evidence>
<feature type="compositionally biased region" description="Pro residues" evidence="2">
    <location>
        <begin position="428"/>
        <end position="449"/>
    </location>
</feature>
<dbReference type="AlphaFoldDB" id="A0A3P1XDR1"/>
<feature type="region of interest" description="Disordered" evidence="2">
    <location>
        <begin position="288"/>
        <end position="341"/>
    </location>
</feature>
<dbReference type="Gene3D" id="2.60.40.1080">
    <property type="match status" value="4"/>
</dbReference>
<dbReference type="OrthoDB" id="1022806at2"/>
<dbReference type="Pfam" id="PF02368">
    <property type="entry name" value="Big_2"/>
    <property type="match status" value="4"/>
</dbReference>
<dbReference type="PANTHER" id="PTHR13037:SF24">
    <property type="entry name" value="POLYCOMB PROTEIN PCL-RELATED"/>
    <property type="match status" value="1"/>
</dbReference>
<reference evidence="5 6" key="1">
    <citation type="submission" date="2018-11" db="EMBL/GenBank/DDBJ databases">
        <title>Genomes From Bacteria Associated with the Canine Oral Cavity: a Test Case for Automated Genome-Based Taxonomic Assignment.</title>
        <authorList>
            <person name="Coil D.A."/>
            <person name="Jospin G."/>
            <person name="Darling A.E."/>
            <person name="Wallis C."/>
            <person name="Davis I.J."/>
            <person name="Harris S."/>
            <person name="Eisen J.A."/>
            <person name="Holcombe L.J."/>
            <person name="O'Flynn C."/>
        </authorList>
    </citation>
    <scope>NUCLEOTIDE SEQUENCE [LARGE SCALE GENOMIC DNA]</scope>
    <source>
        <strain evidence="5 6">OH2617_COT-023</strain>
    </source>
</reference>
<feature type="domain" description="BIG2" evidence="4">
    <location>
        <begin position="339"/>
        <end position="418"/>
    </location>
</feature>